<reference evidence="2 3" key="1">
    <citation type="journal article" date="2012" name="Nat. Biotechnol.">
        <title>Draft genome sequence of pigeonpea (Cajanus cajan), an orphan legume crop of resource-poor farmers.</title>
        <authorList>
            <person name="Varshney R.K."/>
            <person name="Chen W."/>
            <person name="Li Y."/>
            <person name="Bharti A.K."/>
            <person name="Saxena R.K."/>
            <person name="Schlueter J.A."/>
            <person name="Donoghue M.T."/>
            <person name="Azam S."/>
            <person name="Fan G."/>
            <person name="Whaley A.M."/>
            <person name="Farmer A.D."/>
            <person name="Sheridan J."/>
            <person name="Iwata A."/>
            <person name="Tuteja R."/>
            <person name="Penmetsa R.V."/>
            <person name="Wu W."/>
            <person name="Upadhyaya H.D."/>
            <person name="Yang S.P."/>
            <person name="Shah T."/>
            <person name="Saxena K.B."/>
            <person name="Michael T."/>
            <person name="McCombie W.R."/>
            <person name="Yang B."/>
            <person name="Zhang G."/>
            <person name="Yang H."/>
            <person name="Wang J."/>
            <person name="Spillane C."/>
            <person name="Cook D.R."/>
            <person name="May G.D."/>
            <person name="Xu X."/>
            <person name="Jackson S.A."/>
        </authorList>
    </citation>
    <scope>NUCLEOTIDE SEQUENCE [LARGE SCALE GENOMIC DNA]</scope>
    <source>
        <strain evidence="3">cv. Asha</strain>
    </source>
</reference>
<dbReference type="EMBL" id="CM003613">
    <property type="protein sequence ID" value="KYP54785.1"/>
    <property type="molecule type" value="Genomic_DNA"/>
</dbReference>
<dbReference type="STRING" id="3821.A0A151SJ49"/>
<feature type="region of interest" description="Disordered" evidence="1">
    <location>
        <begin position="42"/>
        <end position="62"/>
    </location>
</feature>
<name>A0A151SJ49_CAJCA</name>
<dbReference type="Proteomes" id="UP000075243">
    <property type="component" value="Chromosome 11"/>
</dbReference>
<dbReference type="NCBIfam" id="TIGR01615">
    <property type="entry name" value="A_thal_3542"/>
    <property type="match status" value="1"/>
</dbReference>
<dbReference type="OrthoDB" id="691424at2759"/>
<protein>
    <submittedName>
        <fullName evidence="2">Uncharacterized protein</fullName>
    </submittedName>
</protein>
<gene>
    <name evidence="2" type="ORF">KK1_000984</name>
</gene>
<keyword evidence="3" id="KW-1185">Reference proteome</keyword>
<dbReference type="Gramene" id="C.cajan_00957.t">
    <property type="protein sequence ID" value="C.cajan_00957.t"/>
    <property type="gene ID" value="C.cajan_00957"/>
</dbReference>
<evidence type="ECO:0000313" key="2">
    <source>
        <dbReference type="EMBL" id="KYP54785.1"/>
    </source>
</evidence>
<evidence type="ECO:0000313" key="3">
    <source>
        <dbReference type="Proteomes" id="UP000075243"/>
    </source>
</evidence>
<proteinExistence type="predicted"/>
<feature type="compositionally biased region" description="Basic and acidic residues" evidence="1">
    <location>
        <begin position="51"/>
        <end position="60"/>
    </location>
</feature>
<dbReference type="OMA" id="KDDCCRK"/>
<dbReference type="InterPro" id="IPR006502">
    <property type="entry name" value="PDDEXK-like"/>
</dbReference>
<evidence type="ECO:0000256" key="1">
    <source>
        <dbReference type="SAM" id="MobiDB-lite"/>
    </source>
</evidence>
<dbReference type="Pfam" id="PF04720">
    <property type="entry name" value="PDDEXK_6"/>
    <property type="match status" value="1"/>
</dbReference>
<organism evidence="2 3">
    <name type="scientific">Cajanus cajan</name>
    <name type="common">Pigeon pea</name>
    <name type="synonym">Cajanus indicus</name>
    <dbReference type="NCBI Taxonomy" id="3821"/>
    <lineage>
        <taxon>Eukaryota</taxon>
        <taxon>Viridiplantae</taxon>
        <taxon>Streptophyta</taxon>
        <taxon>Embryophyta</taxon>
        <taxon>Tracheophyta</taxon>
        <taxon>Spermatophyta</taxon>
        <taxon>Magnoliopsida</taxon>
        <taxon>eudicotyledons</taxon>
        <taxon>Gunneridae</taxon>
        <taxon>Pentapetalae</taxon>
        <taxon>rosids</taxon>
        <taxon>fabids</taxon>
        <taxon>Fabales</taxon>
        <taxon>Fabaceae</taxon>
        <taxon>Papilionoideae</taxon>
        <taxon>50 kb inversion clade</taxon>
        <taxon>NPAAA clade</taxon>
        <taxon>indigoferoid/millettioid clade</taxon>
        <taxon>Phaseoleae</taxon>
        <taxon>Cajanus</taxon>
    </lineage>
</organism>
<dbReference type="AlphaFoldDB" id="A0A151SJ49"/>
<feature type="region of interest" description="Disordered" evidence="1">
    <location>
        <begin position="330"/>
        <end position="354"/>
    </location>
</feature>
<sequence length="354" mass="39593">MPFTMKIQPIDLHEPREGTRLEPVKSVVKSRLKRLFERQFSGVLRNPPPPEEPHLAKDGSADLEPNSACLAKMVQNFLEENHEKNSVSVKCARNRYNSFDDSSDAETHALGGFGESNYSLSGEAHEVLKGLVACASVYERNLLADTAKIIEKNKATCRRKDDCCRKIVTEGLLGLGYDASVCKSRWEKSSFCPAGEYEYIDVIMGKERVVVDVDFRSEFEIARPTKAYKAILQTLPCVFVGTCDRLQSIVAIASEAAKLSLKKKGMHVPPWRKVEYVRAKWLSPYTCSRGVKEETQEKNHFVMGNGANQSQPLMLTVCECDDEKSKSKLLVQKPSEMKPKSSQSGLAAVFHENP</sequence>
<dbReference type="PANTHER" id="PTHR31579:SF14">
    <property type="entry name" value="RNA POLYMERASE SUBUNIT BETA-BETA PROTEIN, PUTATIVE (DUF506)-RELATED"/>
    <property type="match status" value="1"/>
</dbReference>
<dbReference type="PANTHER" id="PTHR31579">
    <property type="entry name" value="OS03G0796600 PROTEIN"/>
    <property type="match status" value="1"/>
</dbReference>
<accession>A0A151SJ49</accession>